<feature type="non-terminal residue" evidence="1">
    <location>
        <position position="1"/>
    </location>
</feature>
<proteinExistence type="predicted"/>
<reference evidence="1 2" key="2">
    <citation type="journal article" date="2017" name="Front. Plant Sci.">
        <title>Gene Classification and Mining of Molecular Markers Useful in Red Clover (Trifolium pratense) Breeding.</title>
        <authorList>
            <person name="Istvanek J."/>
            <person name="Dluhosova J."/>
            <person name="Dluhos P."/>
            <person name="Patkova L."/>
            <person name="Nedelnik J."/>
            <person name="Repkova J."/>
        </authorList>
    </citation>
    <scope>NUCLEOTIDE SEQUENCE [LARGE SCALE GENOMIC DNA]</scope>
    <source>
        <strain evidence="2">cv. Tatra</strain>
        <tissue evidence="1">Young leaves</tissue>
    </source>
</reference>
<evidence type="ECO:0000313" key="2">
    <source>
        <dbReference type="Proteomes" id="UP000236291"/>
    </source>
</evidence>
<dbReference type="AlphaFoldDB" id="A0A2K3KN08"/>
<evidence type="ECO:0000313" key="1">
    <source>
        <dbReference type="EMBL" id="PNX67650.1"/>
    </source>
</evidence>
<organism evidence="1 2">
    <name type="scientific">Trifolium pratense</name>
    <name type="common">Red clover</name>
    <dbReference type="NCBI Taxonomy" id="57577"/>
    <lineage>
        <taxon>Eukaryota</taxon>
        <taxon>Viridiplantae</taxon>
        <taxon>Streptophyta</taxon>
        <taxon>Embryophyta</taxon>
        <taxon>Tracheophyta</taxon>
        <taxon>Spermatophyta</taxon>
        <taxon>Magnoliopsida</taxon>
        <taxon>eudicotyledons</taxon>
        <taxon>Gunneridae</taxon>
        <taxon>Pentapetalae</taxon>
        <taxon>rosids</taxon>
        <taxon>fabids</taxon>
        <taxon>Fabales</taxon>
        <taxon>Fabaceae</taxon>
        <taxon>Papilionoideae</taxon>
        <taxon>50 kb inversion clade</taxon>
        <taxon>NPAAA clade</taxon>
        <taxon>Hologalegina</taxon>
        <taxon>IRL clade</taxon>
        <taxon>Trifolieae</taxon>
        <taxon>Trifolium</taxon>
    </lineage>
</organism>
<reference evidence="1 2" key="1">
    <citation type="journal article" date="2014" name="Am. J. Bot.">
        <title>Genome assembly and annotation for red clover (Trifolium pratense; Fabaceae).</title>
        <authorList>
            <person name="Istvanek J."/>
            <person name="Jaros M."/>
            <person name="Krenek A."/>
            <person name="Repkova J."/>
        </authorList>
    </citation>
    <scope>NUCLEOTIDE SEQUENCE [LARGE SCALE GENOMIC DNA]</scope>
    <source>
        <strain evidence="2">cv. Tatra</strain>
        <tissue evidence="1">Young leaves</tissue>
    </source>
</reference>
<dbReference type="EMBL" id="ASHM01213627">
    <property type="protein sequence ID" value="PNX67650.1"/>
    <property type="molecule type" value="Genomic_DNA"/>
</dbReference>
<sequence length="44" mass="4712">SSSEQVANYSLSEAQFAAANYIRGLQVHGEQIASCSEQVRVLVA</sequence>
<comment type="caution">
    <text evidence="1">The sequence shown here is derived from an EMBL/GenBank/DDBJ whole genome shotgun (WGS) entry which is preliminary data.</text>
</comment>
<dbReference type="Proteomes" id="UP000236291">
    <property type="component" value="Unassembled WGS sequence"/>
</dbReference>
<protein>
    <submittedName>
        <fullName evidence="1">Uncharacterized protein</fullName>
    </submittedName>
</protein>
<name>A0A2K3KN08_TRIPR</name>
<gene>
    <name evidence="1" type="ORF">L195_g063618</name>
</gene>
<accession>A0A2K3KN08</accession>